<dbReference type="KEGG" id="bths:CNY62_09600"/>
<evidence type="ECO:0000313" key="2">
    <source>
        <dbReference type="EMBL" id="SPP28561.1"/>
    </source>
</evidence>
<dbReference type="Proteomes" id="UP000243591">
    <property type="component" value="Chromosome"/>
</dbReference>
<evidence type="ECO:0008006" key="5">
    <source>
        <dbReference type="Google" id="ProtNLM"/>
    </source>
</evidence>
<reference evidence="4" key="3">
    <citation type="submission" date="2018-04" db="EMBL/GenBank/DDBJ databases">
        <authorList>
            <person name="Illikoud N."/>
        </authorList>
    </citation>
    <scope>NUCLEOTIDE SEQUENCE [LARGE SCALE GENOMIC DNA]</scope>
</reference>
<keyword evidence="3" id="KW-1185">Reference proteome</keyword>
<evidence type="ECO:0000313" key="1">
    <source>
        <dbReference type="EMBL" id="ATF26618.1"/>
    </source>
</evidence>
<dbReference type="STRING" id="2756.BFR44_11195"/>
<evidence type="ECO:0000313" key="3">
    <source>
        <dbReference type="Proteomes" id="UP000243591"/>
    </source>
</evidence>
<reference evidence="1 3" key="1">
    <citation type="submission" date="2017-09" db="EMBL/GenBank/DDBJ databases">
        <title>Complete Genome Sequences of Two Strains of the Meat Spoilage Bacterium Brochothrix thermosphacta Isolated from Ground Chicken.</title>
        <authorList>
            <person name="Paoli G.C."/>
            <person name="Wijey C."/>
            <person name="Chen C.-Y."/>
            <person name="Nguyen L."/>
            <person name="Yan X."/>
            <person name="Irwin P.L."/>
        </authorList>
    </citation>
    <scope>NUCLEOTIDE SEQUENCE [LARGE SCALE GENOMIC DNA]</scope>
    <source>
        <strain evidence="1 3">BI</strain>
    </source>
</reference>
<proteinExistence type="predicted"/>
<dbReference type="RefSeq" id="WP_069125866.1">
    <property type="nucleotide sequence ID" value="NZ_CBCPKC010000009.1"/>
</dbReference>
<evidence type="ECO:0000313" key="4">
    <source>
        <dbReference type="Proteomes" id="UP000270190"/>
    </source>
</evidence>
<accession>A0A1D2KAT2</accession>
<dbReference type="EMBL" id="CP023483">
    <property type="protein sequence ID" value="ATF26618.1"/>
    <property type="molecule type" value="Genomic_DNA"/>
</dbReference>
<gene>
    <name evidence="2" type="ORF">BTBSAS_230019</name>
    <name evidence="1" type="ORF">CNY62_09600</name>
</gene>
<dbReference type="Proteomes" id="UP000270190">
    <property type="component" value="Unassembled WGS sequence"/>
</dbReference>
<dbReference type="AlphaFoldDB" id="A0A1D2KAT2"/>
<dbReference type="EMBL" id="OUNC01000016">
    <property type="protein sequence ID" value="SPP28561.1"/>
    <property type="molecule type" value="Genomic_DNA"/>
</dbReference>
<protein>
    <recommendedName>
        <fullName evidence="5">DUF1269 domain-containing protein</fullName>
    </recommendedName>
</protein>
<name>A0A1D2KAT2_BROTH</name>
<organism evidence="1 3">
    <name type="scientific">Brochothrix thermosphacta</name>
    <name type="common">Microbacterium thermosphactum</name>
    <dbReference type="NCBI Taxonomy" id="2756"/>
    <lineage>
        <taxon>Bacteria</taxon>
        <taxon>Bacillati</taxon>
        <taxon>Bacillota</taxon>
        <taxon>Bacilli</taxon>
        <taxon>Bacillales</taxon>
        <taxon>Listeriaceae</taxon>
        <taxon>Brochothrix</taxon>
    </lineage>
</organism>
<sequence length="196" mass="21562">MINIVSVLFNRNTESENALSDLRSSMAGFSVLTAVVLKKTATGISRYDGFNVDKTDDSWSTGGLIGGIVEIIDGPLGALLGPDLGPLMGSASIDDKTIVEAINNNLALNQSALLLIVEEEENGLLDQYLNERGAHTVVREPAVTVEFQVLHAQEVEAELREEAITKLQENRKHKLNDRVEDSIGTMEERFRNWLKK</sequence>
<reference evidence="2" key="2">
    <citation type="submission" date="2018-04" db="EMBL/GenBank/DDBJ databases">
        <authorList>
            <person name="Go L.Y."/>
            <person name="Mitchell J.A."/>
        </authorList>
    </citation>
    <scope>NUCLEOTIDE SEQUENCE</scope>
    <source>
        <strain evidence="2">BSAS1 3</strain>
    </source>
</reference>